<accession>A0A0J6G8K5</accession>
<reference evidence="2" key="1">
    <citation type="submission" date="2016-10" db="EMBL/GenBank/DDBJ databases">
        <authorList>
            <person name="Varghese N."/>
            <person name="Submissions S."/>
        </authorList>
    </citation>
    <scope>NUCLEOTIDE SEQUENCE [LARGE SCALE GENOMIC DNA]</scope>
    <source>
        <strain evidence="2">LMG 25555</strain>
    </source>
</reference>
<comment type="caution">
    <text evidence="2">The sequence shown here is derived from an EMBL/GenBank/DDBJ whole genome shotgun (WGS) entry which is preliminary data.</text>
</comment>
<name>A0A0J6G8K5_PSEDM</name>
<feature type="transmembrane region" description="Helical" evidence="1">
    <location>
        <begin position="81"/>
        <end position="102"/>
    </location>
</feature>
<dbReference type="AlphaFoldDB" id="A0A0J6G8K5"/>
<feature type="transmembrane region" description="Helical" evidence="1">
    <location>
        <begin position="51"/>
        <end position="75"/>
    </location>
</feature>
<feature type="transmembrane region" description="Helical" evidence="1">
    <location>
        <begin position="12"/>
        <end position="30"/>
    </location>
</feature>
<dbReference type="EMBL" id="FNUD01000002">
    <property type="protein sequence ID" value="SEE51038.1"/>
    <property type="molecule type" value="Genomic_DNA"/>
</dbReference>
<keyword evidence="3" id="KW-1185">Reference proteome</keyword>
<gene>
    <name evidence="2" type="ORF">SAMN04489800_1057</name>
</gene>
<dbReference type="RefSeq" id="WP_048361305.1">
    <property type="nucleotide sequence ID" value="NZ_FNUD01000002.1"/>
</dbReference>
<protein>
    <submittedName>
        <fullName evidence="2">Uncharacterized membrane protein</fullName>
    </submittedName>
</protein>
<dbReference type="Proteomes" id="UP000183613">
    <property type="component" value="Unassembled WGS sequence"/>
</dbReference>
<dbReference type="InterPro" id="IPR018729">
    <property type="entry name" value="DUF2269_transmembrane"/>
</dbReference>
<sequence>METFTALKLLHGVSTLLLFVSAIALLVVVIRRWRAGDKNLSGGVVQRPWSFVWALMGLCLLALPVSGWFLVHLAGWPQSQLWLLAGSCLYLVGSLSWVWLVVRLNRLRLGRMARYPWFTLVLAVFTAVCFIAIAGLMGAKPV</sequence>
<organism evidence="2 3">
    <name type="scientific">Pseudomonas deceptionensis</name>
    <dbReference type="NCBI Taxonomy" id="882211"/>
    <lineage>
        <taxon>Bacteria</taxon>
        <taxon>Pseudomonadati</taxon>
        <taxon>Pseudomonadota</taxon>
        <taxon>Gammaproteobacteria</taxon>
        <taxon>Pseudomonadales</taxon>
        <taxon>Pseudomonadaceae</taxon>
        <taxon>Pseudomonas</taxon>
    </lineage>
</organism>
<keyword evidence="1" id="KW-0812">Transmembrane</keyword>
<keyword evidence="1" id="KW-0472">Membrane</keyword>
<proteinExistence type="predicted"/>
<evidence type="ECO:0000313" key="3">
    <source>
        <dbReference type="Proteomes" id="UP000183613"/>
    </source>
</evidence>
<evidence type="ECO:0000256" key="1">
    <source>
        <dbReference type="SAM" id="Phobius"/>
    </source>
</evidence>
<dbReference type="Pfam" id="PF10027">
    <property type="entry name" value="DUF2269"/>
    <property type="match status" value="1"/>
</dbReference>
<evidence type="ECO:0000313" key="2">
    <source>
        <dbReference type="EMBL" id="SEE51038.1"/>
    </source>
</evidence>
<feature type="transmembrane region" description="Helical" evidence="1">
    <location>
        <begin position="114"/>
        <end position="139"/>
    </location>
</feature>
<keyword evidence="1" id="KW-1133">Transmembrane helix</keyword>
<dbReference type="PATRIC" id="fig|882211.3.peg.3641"/>
<dbReference type="OrthoDB" id="9786302at2"/>